<evidence type="ECO:0000313" key="1">
    <source>
        <dbReference type="EMBL" id="AWF74968.1"/>
    </source>
</evidence>
<reference evidence="1" key="1">
    <citation type="submission" date="2018-01" db="EMBL/GenBank/DDBJ databases">
        <title>Prevalence of blaNDM and mcr-1 in Escherichia coli from food in China.</title>
        <authorList>
            <person name="Liu X."/>
            <person name="Li R."/>
            <person name="Chen S."/>
        </authorList>
    </citation>
    <scope>NUCLEOTIDE SEQUENCE</scope>
    <source>
        <strain evidence="1">1108</strain>
        <plasmid evidence="1">p1108-emrB</plasmid>
    </source>
</reference>
<dbReference type="NCBIfam" id="TIGR04346">
    <property type="entry name" value="DotA_TraY"/>
    <property type="match status" value="1"/>
</dbReference>
<evidence type="ECO:0008006" key="2">
    <source>
        <dbReference type="Google" id="ProtNLM"/>
    </source>
</evidence>
<protein>
    <recommendedName>
        <fullName evidence="2">DotA/TraY family protein</fullName>
    </recommendedName>
</protein>
<keyword evidence="1" id="KW-0614">Plasmid</keyword>
<accession>A0A2S1J9E1</accession>
<dbReference type="EMBL" id="MG825377">
    <property type="protein sequence ID" value="AWF74968.1"/>
    <property type="molecule type" value="Genomic_DNA"/>
</dbReference>
<dbReference type="InterPro" id="IPR027628">
    <property type="entry name" value="DotA_TraY"/>
</dbReference>
<geneLocation type="plasmid" evidence="1">
    <name>p1108-emrB</name>
</geneLocation>
<name>A0A2S1J9E1_ECOLX</name>
<dbReference type="RefSeq" id="WP_054175621.1">
    <property type="nucleotide sequence ID" value="NZ_CP036181.1"/>
</dbReference>
<organism evidence="1">
    <name type="scientific">Escherichia coli</name>
    <dbReference type="NCBI Taxonomy" id="562"/>
    <lineage>
        <taxon>Bacteria</taxon>
        <taxon>Pseudomonadati</taxon>
        <taxon>Pseudomonadota</taxon>
        <taxon>Gammaproteobacteria</taxon>
        <taxon>Enterobacterales</taxon>
        <taxon>Enterobacteriaceae</taxon>
        <taxon>Escherichia</taxon>
    </lineage>
</organism>
<proteinExistence type="predicted"/>
<gene>
    <name evidence="1" type="ORF">LHLDPJGA_00066</name>
</gene>
<dbReference type="AlphaFoldDB" id="A0A2S1J9E1"/>
<sequence length="714" mass="76220">MNKKISLLVTAGLLPFCLPAQADDVTYETIASAAEKSTDLSRQALVTIFGDVVVNPFSFTNASVIGNTFAIFNGILCGLALFWFGFIGIRKVISAAQAGRFQGASAIISTLLAFLGIVPTASGWSLSQLIFLWGVSVMGVGGANLIVTTAGNDIAGGYSLTTQPTSASTRTAARGIFEMELCKYAINQSLSDLNSLMQSETAYMTTTTSSTDKSYTLTVSNGSGTCGSVELPYSSARTAVSDSFFNGLSDQDVSGVYTAQKNALSTMINTMDSAAKTFLTTFIERRDNNTGTFEDVESIIQSAASSYESTVQQAINNVNGENTIQEALTEYLDTQGWITLGAWYQTFATANQRLASIANQAPSVTSLSSIGESGPTDLYQAVLAAYRTNLQNTTYTPTALGSGTVLSKDEMGDQESNDAKSLLYRVLKPSFGVDRVNDIVEQLNKNTTSPLIIMKNIGDYTLASVETTYGAYIAAQAITKGAENSAIGWFVNKFTGVATFINKIFSATAPAINFFLLWVFVIGFQLSIFLPAIPFIFWMIAIGNWIVSVLIGCAAGPLWAATHLGVEHDRGSRAAYGYIYLIDGMIRPSLMVLGFIFASVAVVAVGTILNKLFAVALTNIQADSLTGIVSIAGFLMIYARMCTTMVTNIFALQAYMPDYIIAFLGGREAANTYSGMVDSVKGIFVSGGSNLRRSPATNIIQKKDTNKNDDGIKS</sequence>